<name>A0A852WEV8_9MICO</name>
<dbReference type="AlphaFoldDB" id="A0A852WEV8"/>
<sequence>MIELRWAFGHEDSIDSVVAMGEEEAAGAKGALSAILGAVVETRMGSSTGEDQLKALLLGGDYRELLAGFDGVAGRSGDEWFRFLSVATVHGGVITRAIGPDPAGVSSV</sequence>
<accession>A0A852WEV8</accession>
<evidence type="ECO:0000313" key="1">
    <source>
        <dbReference type="EMBL" id="NYG07763.1"/>
    </source>
</evidence>
<gene>
    <name evidence="1" type="ORF">BJ986_002250</name>
</gene>
<keyword evidence="2" id="KW-1185">Reference proteome</keyword>
<reference evidence="1 2" key="1">
    <citation type="submission" date="2020-07" db="EMBL/GenBank/DDBJ databases">
        <title>Sequencing the genomes of 1000 actinobacteria strains.</title>
        <authorList>
            <person name="Klenk H.-P."/>
        </authorList>
    </citation>
    <scope>NUCLEOTIDE SEQUENCE [LARGE SCALE GENOMIC DNA]</scope>
    <source>
        <strain evidence="1 2">DSM 23987</strain>
    </source>
</reference>
<evidence type="ECO:0000313" key="2">
    <source>
        <dbReference type="Proteomes" id="UP000573599"/>
    </source>
</evidence>
<dbReference type="RefSeq" id="WP_179422064.1">
    <property type="nucleotide sequence ID" value="NZ_JACCAB010000001.1"/>
</dbReference>
<protein>
    <submittedName>
        <fullName evidence="1">Uncharacterized protein</fullName>
    </submittedName>
</protein>
<dbReference type="Proteomes" id="UP000573599">
    <property type="component" value="Unassembled WGS sequence"/>
</dbReference>
<dbReference type="EMBL" id="JACCAB010000001">
    <property type="protein sequence ID" value="NYG07763.1"/>
    <property type="molecule type" value="Genomic_DNA"/>
</dbReference>
<comment type="caution">
    <text evidence="1">The sequence shown here is derived from an EMBL/GenBank/DDBJ whole genome shotgun (WGS) entry which is preliminary data.</text>
</comment>
<proteinExistence type="predicted"/>
<organism evidence="1 2">
    <name type="scientific">Pedococcus badiiscoriae</name>
    <dbReference type="NCBI Taxonomy" id="642776"/>
    <lineage>
        <taxon>Bacteria</taxon>
        <taxon>Bacillati</taxon>
        <taxon>Actinomycetota</taxon>
        <taxon>Actinomycetes</taxon>
        <taxon>Micrococcales</taxon>
        <taxon>Intrasporangiaceae</taxon>
        <taxon>Pedococcus</taxon>
    </lineage>
</organism>